<proteinExistence type="inferred from homology"/>
<comment type="subcellular location">
    <subcellularLocation>
        <location evidence="2">Membrane</location>
        <topology evidence="2">Single-pass membrane protein</topology>
    </subcellularLocation>
</comment>
<dbReference type="Proteomes" id="UP000807469">
    <property type="component" value="Unassembled WGS sequence"/>
</dbReference>
<dbReference type="SUPFAM" id="SSF48264">
    <property type="entry name" value="Cytochrome P450"/>
    <property type="match status" value="1"/>
</dbReference>
<dbReference type="PANTHER" id="PTHR46300:SF2">
    <property type="entry name" value="CYTOCHROME P450 MONOOXYGENASE ALNH-RELATED"/>
    <property type="match status" value="1"/>
</dbReference>
<keyword evidence="17" id="KW-1185">Reference proteome</keyword>
<evidence type="ECO:0000256" key="4">
    <source>
        <dbReference type="ARBA" id="ARBA00010617"/>
    </source>
</evidence>
<comment type="cofactor">
    <cofactor evidence="1 14">
        <name>heme</name>
        <dbReference type="ChEBI" id="CHEBI:30413"/>
    </cofactor>
</comment>
<protein>
    <submittedName>
        <fullName evidence="16">Cytochrome P450-like protein</fullName>
    </submittedName>
</protein>
<evidence type="ECO:0000256" key="12">
    <source>
        <dbReference type="ARBA" id="ARBA00023136"/>
    </source>
</evidence>
<evidence type="ECO:0000256" key="8">
    <source>
        <dbReference type="ARBA" id="ARBA00022989"/>
    </source>
</evidence>
<keyword evidence="10 14" id="KW-0408">Iron</keyword>
<dbReference type="PANTHER" id="PTHR46300">
    <property type="entry name" value="P450, PUTATIVE (EUROFUNG)-RELATED-RELATED"/>
    <property type="match status" value="1"/>
</dbReference>
<dbReference type="InterPro" id="IPR050364">
    <property type="entry name" value="Cytochrome_P450_fung"/>
</dbReference>
<dbReference type="InterPro" id="IPR001128">
    <property type="entry name" value="Cyt_P450"/>
</dbReference>
<accession>A0A9P6CPW6</accession>
<dbReference type="OrthoDB" id="3934656at2759"/>
<comment type="pathway">
    <text evidence="3">Secondary metabolite biosynthesis.</text>
</comment>
<sequence length="149" mass="16853">MLPLSVFHASMSDDVYNGYYIPKGTTIIPNVWAMTRDPTRYEDPETFNPSRFLDENNRLNNGTMTYVFGFGQRICPGRYMASATMWLTITTVLSTFNIRPRKDASGNDISLHDIEYSGGLISHVSPFEYSITPRSEKAKQLIVDANNAK</sequence>
<comment type="caution">
    <text evidence="16">The sequence shown here is derived from an EMBL/GenBank/DDBJ whole genome shotgun (WGS) entry which is preliminary data.</text>
</comment>
<dbReference type="GO" id="GO:0005506">
    <property type="term" value="F:iron ion binding"/>
    <property type="evidence" value="ECO:0007669"/>
    <property type="project" value="InterPro"/>
</dbReference>
<evidence type="ECO:0000256" key="14">
    <source>
        <dbReference type="PIRSR" id="PIRSR602401-1"/>
    </source>
</evidence>
<dbReference type="InterPro" id="IPR017972">
    <property type="entry name" value="Cyt_P450_CS"/>
</dbReference>
<evidence type="ECO:0000256" key="6">
    <source>
        <dbReference type="ARBA" id="ARBA00022692"/>
    </source>
</evidence>
<evidence type="ECO:0000313" key="16">
    <source>
        <dbReference type="EMBL" id="KAF9475161.1"/>
    </source>
</evidence>
<evidence type="ECO:0000256" key="1">
    <source>
        <dbReference type="ARBA" id="ARBA00001971"/>
    </source>
</evidence>
<dbReference type="InterPro" id="IPR036396">
    <property type="entry name" value="Cyt_P450_sf"/>
</dbReference>
<dbReference type="InterPro" id="IPR002401">
    <property type="entry name" value="Cyt_P450_E_grp-I"/>
</dbReference>
<evidence type="ECO:0000256" key="13">
    <source>
        <dbReference type="ARBA" id="ARBA00023180"/>
    </source>
</evidence>
<keyword evidence="5 14" id="KW-0349">Heme</keyword>
<feature type="binding site" description="axial binding residue" evidence="14">
    <location>
        <position position="75"/>
    </location>
    <ligand>
        <name>heme</name>
        <dbReference type="ChEBI" id="CHEBI:30413"/>
    </ligand>
    <ligandPart>
        <name>Fe</name>
        <dbReference type="ChEBI" id="CHEBI:18248"/>
    </ligandPart>
</feature>
<dbReference type="Gene3D" id="1.10.630.10">
    <property type="entry name" value="Cytochrome P450"/>
    <property type="match status" value="1"/>
</dbReference>
<evidence type="ECO:0000256" key="15">
    <source>
        <dbReference type="RuleBase" id="RU000461"/>
    </source>
</evidence>
<dbReference type="EMBL" id="MU155345">
    <property type="protein sequence ID" value="KAF9475161.1"/>
    <property type="molecule type" value="Genomic_DNA"/>
</dbReference>
<keyword evidence="6" id="KW-0812">Transmembrane</keyword>
<evidence type="ECO:0000256" key="5">
    <source>
        <dbReference type="ARBA" id="ARBA00022617"/>
    </source>
</evidence>
<evidence type="ECO:0000256" key="3">
    <source>
        <dbReference type="ARBA" id="ARBA00005179"/>
    </source>
</evidence>
<dbReference type="GO" id="GO:0016020">
    <property type="term" value="C:membrane"/>
    <property type="evidence" value="ECO:0007669"/>
    <property type="project" value="UniProtKB-SubCell"/>
</dbReference>
<keyword evidence="12" id="KW-0472">Membrane</keyword>
<evidence type="ECO:0000313" key="17">
    <source>
        <dbReference type="Proteomes" id="UP000807469"/>
    </source>
</evidence>
<organism evidence="16 17">
    <name type="scientific">Pholiota conissans</name>
    <dbReference type="NCBI Taxonomy" id="109636"/>
    <lineage>
        <taxon>Eukaryota</taxon>
        <taxon>Fungi</taxon>
        <taxon>Dikarya</taxon>
        <taxon>Basidiomycota</taxon>
        <taxon>Agaricomycotina</taxon>
        <taxon>Agaricomycetes</taxon>
        <taxon>Agaricomycetidae</taxon>
        <taxon>Agaricales</taxon>
        <taxon>Agaricineae</taxon>
        <taxon>Strophariaceae</taxon>
        <taxon>Pholiota</taxon>
    </lineage>
</organism>
<dbReference type="Pfam" id="PF00067">
    <property type="entry name" value="p450"/>
    <property type="match status" value="1"/>
</dbReference>
<name>A0A9P6CPW6_9AGAR</name>
<dbReference type="AlphaFoldDB" id="A0A9P6CPW6"/>
<dbReference type="PROSITE" id="PS00086">
    <property type="entry name" value="CYTOCHROME_P450"/>
    <property type="match status" value="1"/>
</dbReference>
<comment type="similarity">
    <text evidence="4 15">Belongs to the cytochrome P450 family.</text>
</comment>
<reference evidence="16" key="1">
    <citation type="submission" date="2020-11" db="EMBL/GenBank/DDBJ databases">
        <authorList>
            <consortium name="DOE Joint Genome Institute"/>
            <person name="Ahrendt S."/>
            <person name="Riley R."/>
            <person name="Andreopoulos W."/>
            <person name="Labutti K."/>
            <person name="Pangilinan J."/>
            <person name="Ruiz-Duenas F.J."/>
            <person name="Barrasa J.M."/>
            <person name="Sanchez-Garcia M."/>
            <person name="Camarero S."/>
            <person name="Miyauchi S."/>
            <person name="Serrano A."/>
            <person name="Linde D."/>
            <person name="Babiker R."/>
            <person name="Drula E."/>
            <person name="Ayuso-Fernandez I."/>
            <person name="Pacheco R."/>
            <person name="Padilla G."/>
            <person name="Ferreira P."/>
            <person name="Barriuso J."/>
            <person name="Kellner H."/>
            <person name="Castanera R."/>
            <person name="Alfaro M."/>
            <person name="Ramirez L."/>
            <person name="Pisabarro A.G."/>
            <person name="Kuo A."/>
            <person name="Tritt A."/>
            <person name="Lipzen A."/>
            <person name="He G."/>
            <person name="Yan M."/>
            <person name="Ng V."/>
            <person name="Cullen D."/>
            <person name="Martin F."/>
            <person name="Rosso M.-N."/>
            <person name="Henrissat B."/>
            <person name="Hibbett D."/>
            <person name="Martinez A.T."/>
            <person name="Grigoriev I.V."/>
        </authorList>
    </citation>
    <scope>NUCLEOTIDE SEQUENCE</scope>
    <source>
        <strain evidence="16">CIRM-BRFM 674</strain>
    </source>
</reference>
<evidence type="ECO:0000256" key="9">
    <source>
        <dbReference type="ARBA" id="ARBA00023002"/>
    </source>
</evidence>
<evidence type="ECO:0000256" key="10">
    <source>
        <dbReference type="ARBA" id="ARBA00023004"/>
    </source>
</evidence>
<dbReference type="GO" id="GO:0020037">
    <property type="term" value="F:heme binding"/>
    <property type="evidence" value="ECO:0007669"/>
    <property type="project" value="InterPro"/>
</dbReference>
<keyword evidence="13" id="KW-0325">Glycoprotein</keyword>
<keyword evidence="8" id="KW-1133">Transmembrane helix</keyword>
<keyword evidence="7 14" id="KW-0479">Metal-binding</keyword>
<evidence type="ECO:0000256" key="11">
    <source>
        <dbReference type="ARBA" id="ARBA00023033"/>
    </source>
</evidence>
<dbReference type="PRINTS" id="PR00463">
    <property type="entry name" value="EP450I"/>
</dbReference>
<evidence type="ECO:0000256" key="7">
    <source>
        <dbReference type="ARBA" id="ARBA00022723"/>
    </source>
</evidence>
<gene>
    <name evidence="16" type="ORF">BDN70DRAFT_272978</name>
</gene>
<dbReference type="GO" id="GO:0016705">
    <property type="term" value="F:oxidoreductase activity, acting on paired donors, with incorporation or reduction of molecular oxygen"/>
    <property type="evidence" value="ECO:0007669"/>
    <property type="project" value="InterPro"/>
</dbReference>
<keyword evidence="11 15" id="KW-0503">Monooxygenase</keyword>
<dbReference type="GO" id="GO:0004497">
    <property type="term" value="F:monooxygenase activity"/>
    <property type="evidence" value="ECO:0007669"/>
    <property type="project" value="UniProtKB-KW"/>
</dbReference>
<keyword evidence="9 15" id="KW-0560">Oxidoreductase</keyword>
<evidence type="ECO:0000256" key="2">
    <source>
        <dbReference type="ARBA" id="ARBA00004167"/>
    </source>
</evidence>